<dbReference type="Gene3D" id="3.40.50.720">
    <property type="entry name" value="NAD(P)-binding Rossmann-like Domain"/>
    <property type="match status" value="1"/>
</dbReference>
<gene>
    <name evidence="4" type="ORF">MVEN_02555100</name>
</gene>
<keyword evidence="5" id="KW-1185">Reference proteome</keyword>
<comment type="caution">
    <text evidence="4">The sequence shown here is derived from an EMBL/GenBank/DDBJ whole genome shotgun (WGS) entry which is preliminary data.</text>
</comment>
<evidence type="ECO:0000313" key="4">
    <source>
        <dbReference type="EMBL" id="KAF7328394.1"/>
    </source>
</evidence>
<dbReference type="OrthoDB" id="191139at2759"/>
<dbReference type="Proteomes" id="UP000620124">
    <property type="component" value="Unassembled WGS sequence"/>
</dbReference>
<dbReference type="InterPro" id="IPR036291">
    <property type="entry name" value="NAD(P)-bd_dom_sf"/>
</dbReference>
<accession>A0A8H6WRM4</accession>
<evidence type="ECO:0000256" key="3">
    <source>
        <dbReference type="ARBA" id="ARBA00023002"/>
    </source>
</evidence>
<name>A0A8H6WRM4_9AGAR</name>
<evidence type="ECO:0000313" key="5">
    <source>
        <dbReference type="Proteomes" id="UP000620124"/>
    </source>
</evidence>
<keyword evidence="2" id="KW-0521">NADP</keyword>
<organism evidence="4 5">
    <name type="scientific">Mycena venus</name>
    <dbReference type="NCBI Taxonomy" id="2733690"/>
    <lineage>
        <taxon>Eukaryota</taxon>
        <taxon>Fungi</taxon>
        <taxon>Dikarya</taxon>
        <taxon>Basidiomycota</taxon>
        <taxon>Agaricomycotina</taxon>
        <taxon>Agaricomycetes</taxon>
        <taxon>Agaricomycetidae</taxon>
        <taxon>Agaricales</taxon>
        <taxon>Marasmiineae</taxon>
        <taxon>Mycenaceae</taxon>
        <taxon>Mycena</taxon>
    </lineage>
</organism>
<sequence length="379" mass="41141">MPCGLWQTGRVGLWQTGRVTFGEDVTSSGSGIDGIQDGAGSCQMPIVFHPSLATTSTNFNTKKMGSILARVSPPSFRPERDIPDLSGKIILVTGGNTGIGYETVKQLLLKNAKVYLAARSQEKAAAAIKRLEHETKKTAIFLQLDLADLPSVRRAAETFLAQEERLDILFNNGGVMICPPEQLTAQNHDLQFGTNVIGHFFLTELLLPALTKSYEEIKVPARIINTSSSGHAFAPGNGMDFVSLKGGPERDAWVQSKGSFRGPWALYGESKIGNIFVSNYFAKAHSDVLVSCALHPGGIKTDLQRHSAGWMQILSNALLYPAPMGALTQLWAATVATPAQITAQYLVPWGKVGKADKRTLNTKLEDEVIAYIREQIKGF</sequence>
<dbReference type="EMBL" id="JACAZI010000036">
    <property type="protein sequence ID" value="KAF7328394.1"/>
    <property type="molecule type" value="Genomic_DNA"/>
</dbReference>
<comment type="similarity">
    <text evidence="1">Belongs to the short-chain dehydrogenases/reductases (SDR) family.</text>
</comment>
<dbReference type="SUPFAM" id="SSF51735">
    <property type="entry name" value="NAD(P)-binding Rossmann-fold domains"/>
    <property type="match status" value="1"/>
</dbReference>
<dbReference type="AlphaFoldDB" id="A0A8H6WRM4"/>
<dbReference type="InterPro" id="IPR002347">
    <property type="entry name" value="SDR_fam"/>
</dbReference>
<proteinExistence type="inferred from homology"/>
<dbReference type="Pfam" id="PF00106">
    <property type="entry name" value="adh_short"/>
    <property type="match status" value="1"/>
</dbReference>
<evidence type="ECO:0000256" key="2">
    <source>
        <dbReference type="ARBA" id="ARBA00022857"/>
    </source>
</evidence>
<dbReference type="PANTHER" id="PTHR24320:SF236">
    <property type="entry name" value="SHORT-CHAIN DEHYDROGENASE-RELATED"/>
    <property type="match status" value="1"/>
</dbReference>
<evidence type="ECO:0000256" key="1">
    <source>
        <dbReference type="ARBA" id="ARBA00006484"/>
    </source>
</evidence>
<dbReference type="PANTHER" id="PTHR24320">
    <property type="entry name" value="RETINOL DEHYDROGENASE"/>
    <property type="match status" value="1"/>
</dbReference>
<keyword evidence="3" id="KW-0560">Oxidoreductase</keyword>
<dbReference type="GO" id="GO:0016491">
    <property type="term" value="F:oxidoreductase activity"/>
    <property type="evidence" value="ECO:0007669"/>
    <property type="project" value="UniProtKB-KW"/>
</dbReference>
<protein>
    <submittedName>
        <fullName evidence="4">Short-chain dehydrogenase/reductase family protein</fullName>
    </submittedName>
</protein>
<reference evidence="4" key="1">
    <citation type="submission" date="2020-05" db="EMBL/GenBank/DDBJ databases">
        <title>Mycena genomes resolve the evolution of fungal bioluminescence.</title>
        <authorList>
            <person name="Tsai I.J."/>
        </authorList>
    </citation>
    <scope>NUCLEOTIDE SEQUENCE</scope>
    <source>
        <strain evidence="4">CCC161011</strain>
    </source>
</reference>
<dbReference type="PRINTS" id="PR00081">
    <property type="entry name" value="GDHRDH"/>
</dbReference>